<evidence type="ECO:0000256" key="8">
    <source>
        <dbReference type="SAM" id="SignalP"/>
    </source>
</evidence>
<evidence type="ECO:0000256" key="5">
    <source>
        <dbReference type="ARBA" id="ARBA00022734"/>
    </source>
</evidence>
<dbReference type="RefSeq" id="WP_306886454.1">
    <property type="nucleotide sequence ID" value="NZ_JAUSUL010000003.1"/>
</dbReference>
<accession>A0AAE3VR12</accession>
<comment type="function">
    <text evidence="6">Has immunoglobulin-binding and hemagglutination properties, and can bind to mannose. Essential for virulence. May be involved in LPS biosynthesis or polysaccharide transport.</text>
</comment>
<feature type="chain" id="PRO_5042268235" description="Lectin-like protein BA14k" evidence="8">
    <location>
        <begin position="20"/>
        <end position="110"/>
    </location>
</feature>
<keyword evidence="10" id="KW-1185">Reference proteome</keyword>
<keyword evidence="7" id="KW-1133">Transmembrane helix</keyword>
<organism evidence="9 10">
    <name type="scientific">Amorphus orientalis</name>
    <dbReference type="NCBI Taxonomy" id="649198"/>
    <lineage>
        <taxon>Bacteria</taxon>
        <taxon>Pseudomonadati</taxon>
        <taxon>Pseudomonadota</taxon>
        <taxon>Alphaproteobacteria</taxon>
        <taxon>Hyphomicrobiales</taxon>
        <taxon>Amorphaceae</taxon>
        <taxon>Amorphus</taxon>
    </lineage>
</organism>
<feature type="signal peptide" evidence="8">
    <location>
        <begin position="1"/>
        <end position="19"/>
    </location>
</feature>
<evidence type="ECO:0000313" key="9">
    <source>
        <dbReference type="EMBL" id="MDQ0316567.1"/>
    </source>
</evidence>
<dbReference type="Pfam" id="PF07886">
    <property type="entry name" value="BA14K"/>
    <property type="match status" value="1"/>
</dbReference>
<evidence type="ECO:0000256" key="2">
    <source>
        <dbReference type="ARBA" id="ARBA00010270"/>
    </source>
</evidence>
<feature type="transmembrane region" description="Helical" evidence="7">
    <location>
        <begin position="34"/>
        <end position="57"/>
    </location>
</feature>
<comment type="similarity">
    <text evidence="2">Belongs to the BA14k family.</text>
</comment>
<dbReference type="GO" id="GO:0030246">
    <property type="term" value="F:carbohydrate binding"/>
    <property type="evidence" value="ECO:0007669"/>
    <property type="project" value="UniProtKB-KW"/>
</dbReference>
<keyword evidence="7" id="KW-0812">Transmembrane</keyword>
<name>A0AAE3VR12_9HYPH</name>
<evidence type="ECO:0000256" key="4">
    <source>
        <dbReference type="ARBA" id="ARBA00022475"/>
    </source>
</evidence>
<dbReference type="AlphaFoldDB" id="A0AAE3VR12"/>
<reference evidence="9" key="1">
    <citation type="submission" date="2023-07" db="EMBL/GenBank/DDBJ databases">
        <title>Genomic Encyclopedia of Type Strains, Phase IV (KMG-IV): sequencing the most valuable type-strain genomes for metagenomic binning, comparative biology and taxonomic classification.</title>
        <authorList>
            <person name="Goeker M."/>
        </authorList>
    </citation>
    <scope>NUCLEOTIDE SEQUENCE</scope>
    <source>
        <strain evidence="9">DSM 21202</strain>
    </source>
</reference>
<dbReference type="Proteomes" id="UP001229244">
    <property type="component" value="Unassembled WGS sequence"/>
</dbReference>
<evidence type="ECO:0000256" key="7">
    <source>
        <dbReference type="SAM" id="Phobius"/>
    </source>
</evidence>
<evidence type="ECO:0000256" key="6">
    <source>
        <dbReference type="ARBA" id="ARBA00025321"/>
    </source>
</evidence>
<gene>
    <name evidence="9" type="ORF">J2S73_003043</name>
</gene>
<dbReference type="InterPro" id="IPR012413">
    <property type="entry name" value="BA14K"/>
</dbReference>
<dbReference type="GO" id="GO:0016020">
    <property type="term" value="C:membrane"/>
    <property type="evidence" value="ECO:0007669"/>
    <property type="project" value="UniProtKB-SubCell"/>
</dbReference>
<dbReference type="EMBL" id="JAUSUL010000003">
    <property type="protein sequence ID" value="MDQ0316567.1"/>
    <property type="molecule type" value="Genomic_DNA"/>
</dbReference>
<sequence length="110" mass="11389">MVRSFRNTCSGLIAAGALAAVLTAAPVETAEAGGGGGAAAAGVIGFATGAIVGGALAQPRTVTIYEDTGYRGRPAPWSPAWYAYCDARYRSFNPDTGMFVGYDGRYHFCR</sequence>
<keyword evidence="8" id="KW-0732">Signal</keyword>
<keyword evidence="5" id="KW-0430">Lectin</keyword>
<comment type="caution">
    <text evidence="9">The sequence shown here is derived from an EMBL/GenBank/DDBJ whole genome shotgun (WGS) entry which is preliminary data.</text>
</comment>
<keyword evidence="4" id="KW-1003">Cell membrane</keyword>
<evidence type="ECO:0000256" key="1">
    <source>
        <dbReference type="ARBA" id="ARBA00004167"/>
    </source>
</evidence>
<protein>
    <recommendedName>
        <fullName evidence="3">Lectin-like protein BA14k</fullName>
    </recommendedName>
</protein>
<evidence type="ECO:0000313" key="10">
    <source>
        <dbReference type="Proteomes" id="UP001229244"/>
    </source>
</evidence>
<keyword evidence="7" id="KW-0472">Membrane</keyword>
<proteinExistence type="inferred from homology"/>
<comment type="subcellular location">
    <subcellularLocation>
        <location evidence="1">Membrane</location>
        <topology evidence="1">Single-pass membrane protein</topology>
    </subcellularLocation>
</comment>
<evidence type="ECO:0000256" key="3">
    <source>
        <dbReference type="ARBA" id="ARBA00020552"/>
    </source>
</evidence>